<dbReference type="InterPro" id="IPR036689">
    <property type="entry name" value="ESAT-6-like_sf"/>
</dbReference>
<evidence type="ECO:0000313" key="1">
    <source>
        <dbReference type="EMBL" id="PKV77828.1"/>
    </source>
</evidence>
<gene>
    <name evidence="1" type="ORF">ATK86_2181</name>
</gene>
<dbReference type="Gene3D" id="1.10.287.1060">
    <property type="entry name" value="ESAT-6-like"/>
    <property type="match status" value="1"/>
</dbReference>
<evidence type="ECO:0000313" key="2">
    <source>
        <dbReference type="Proteomes" id="UP000233766"/>
    </source>
</evidence>
<protein>
    <recommendedName>
        <fullName evidence="3">Type VII secretion system (Wss) protein ESAT-6</fullName>
    </recommendedName>
</protein>
<accession>A0A2N3V884</accession>
<name>A0A2N3V884_9NOCA</name>
<keyword evidence="2" id="KW-1185">Reference proteome</keyword>
<reference evidence="1 2" key="1">
    <citation type="submission" date="2017-12" db="EMBL/GenBank/DDBJ databases">
        <title>Sequencing the genomes of 1000 Actinobacteria strains.</title>
        <authorList>
            <person name="Klenk H.-P."/>
        </authorList>
    </citation>
    <scope>NUCLEOTIDE SEQUENCE [LARGE SCALE GENOMIC DNA]</scope>
    <source>
        <strain evidence="1 2">DSM 44489</strain>
    </source>
</reference>
<dbReference type="EMBL" id="PJMW01000002">
    <property type="protein sequence ID" value="PKV77828.1"/>
    <property type="molecule type" value="Genomic_DNA"/>
</dbReference>
<dbReference type="AlphaFoldDB" id="A0A2N3V884"/>
<proteinExistence type="predicted"/>
<dbReference type="SUPFAM" id="SSF140453">
    <property type="entry name" value="EsxAB dimer-like"/>
    <property type="match status" value="1"/>
</dbReference>
<dbReference type="GeneID" id="97470777"/>
<evidence type="ECO:0008006" key="3">
    <source>
        <dbReference type="Google" id="ProtNLM"/>
    </source>
</evidence>
<dbReference type="RefSeq" id="WP_067448199.1">
    <property type="nucleotide sequence ID" value="NZ_JBEZZV010000005.1"/>
</dbReference>
<organism evidence="1 2">
    <name type="scientific">Nocardia fluminea</name>
    <dbReference type="NCBI Taxonomy" id="134984"/>
    <lineage>
        <taxon>Bacteria</taxon>
        <taxon>Bacillati</taxon>
        <taxon>Actinomycetota</taxon>
        <taxon>Actinomycetes</taxon>
        <taxon>Mycobacteriales</taxon>
        <taxon>Nocardiaceae</taxon>
        <taxon>Nocardia</taxon>
    </lineage>
</organism>
<comment type="caution">
    <text evidence="1">The sequence shown here is derived from an EMBL/GenBank/DDBJ whole genome shotgun (WGS) entry which is preliminary data.</text>
</comment>
<sequence length="97" mass="10490">MTILYDPAAMNELFSDLQTYGGKMKGEIDELEGAASDFRNNLQGDQAISTFDTAHKNVTTELTDTLDKLDKLAAQVEAALNRALEADGKVGDGFADF</sequence>
<dbReference type="Proteomes" id="UP000233766">
    <property type="component" value="Unassembled WGS sequence"/>
</dbReference>